<sequence>MSAADDPARSPGERASSYPGRFLAVLGLHWPLWVVLGAATAMRVWFVSAYPYAFFFPDSGSYTLSAVNGYPNQIRPWGYSGLITPFLHQPYLRIAILQHVIGLAVIVAGYAFLRRRGVRPWLSGLAMLPFALDARVLTIEHFVLAETAYIAFTAAGLFLIAWRDKVGWIAAALGGLLLAAAALTRSVGLPILALAGVYLLIRRIGGLRLVAFAVPVVALLGGYMAWYHQHWGVYSTGQYQGRFLYARVMSIADCDRLKLTDEQRALCLPSPPSVPGAPSALVAPGVPSMPGTREDWRQRPDAFLWNSASPAYRLHPDAQDDPILQQFAIAVIKQQPGDYLALVAEQTGWHLRWRAPLNPGAECLATQWLPPPNPGDQCQARYYLPIQPGRSPAPNFLVDNPLAKALHAYGEWATTPGPLYAAGVVVALFAAVWRARRRPWRDAADALLFASAGFGLLIVSVATSLFDYRYAEPAVLFIPVGLALSATRIAALARTHPAARASKPAATAHPAAITHPRGTARPTAAAHPAATAHPAGTAHPAAIAHPAAADHPDPG</sequence>
<evidence type="ECO:0000256" key="1">
    <source>
        <dbReference type="ARBA" id="ARBA00004127"/>
    </source>
</evidence>
<evidence type="ECO:0000313" key="10">
    <source>
        <dbReference type="EMBL" id="MFC7274400.1"/>
    </source>
</evidence>
<accession>A0ABW2HS79</accession>
<evidence type="ECO:0000256" key="4">
    <source>
        <dbReference type="ARBA" id="ARBA00022692"/>
    </source>
</evidence>
<protein>
    <submittedName>
        <fullName evidence="10">Phospholipid carrier-dependent glycosyltransferase</fullName>
    </submittedName>
</protein>
<comment type="subcellular location">
    <subcellularLocation>
        <location evidence="1">Endomembrane system</location>
        <topology evidence="1">Multi-pass membrane protein</topology>
    </subcellularLocation>
</comment>
<comment type="caution">
    <text evidence="10">The sequence shown here is derived from an EMBL/GenBank/DDBJ whole genome shotgun (WGS) entry which is preliminary data.</text>
</comment>
<evidence type="ECO:0000256" key="3">
    <source>
        <dbReference type="ARBA" id="ARBA00022679"/>
    </source>
</evidence>
<evidence type="ECO:0000256" key="5">
    <source>
        <dbReference type="ARBA" id="ARBA00022989"/>
    </source>
</evidence>
<name>A0ABW2HS79_9ACTN</name>
<evidence type="ECO:0000256" key="6">
    <source>
        <dbReference type="ARBA" id="ARBA00023136"/>
    </source>
</evidence>
<evidence type="ECO:0000256" key="2">
    <source>
        <dbReference type="ARBA" id="ARBA00022676"/>
    </source>
</evidence>
<feature type="transmembrane region" description="Helical" evidence="8">
    <location>
        <begin position="474"/>
        <end position="493"/>
    </location>
</feature>
<keyword evidence="6 8" id="KW-0472">Membrane</keyword>
<dbReference type="Proteomes" id="UP001596548">
    <property type="component" value="Unassembled WGS sequence"/>
</dbReference>
<feature type="transmembrane region" description="Helical" evidence="8">
    <location>
        <begin position="447"/>
        <end position="468"/>
    </location>
</feature>
<feature type="transmembrane region" description="Helical" evidence="8">
    <location>
        <begin position="22"/>
        <end position="46"/>
    </location>
</feature>
<keyword evidence="5 8" id="KW-1133">Transmembrane helix</keyword>
<feature type="region of interest" description="Disordered" evidence="7">
    <location>
        <begin position="500"/>
        <end position="538"/>
    </location>
</feature>
<feature type="transmembrane region" description="Helical" evidence="8">
    <location>
        <begin position="417"/>
        <end position="435"/>
    </location>
</feature>
<feature type="transmembrane region" description="Helical" evidence="8">
    <location>
        <begin position="207"/>
        <end position="226"/>
    </location>
</feature>
<evidence type="ECO:0000313" key="11">
    <source>
        <dbReference type="Proteomes" id="UP001596548"/>
    </source>
</evidence>
<evidence type="ECO:0000259" key="9">
    <source>
        <dbReference type="Pfam" id="PF02366"/>
    </source>
</evidence>
<feature type="domain" description="ArnT-like N-terminal" evidence="9">
    <location>
        <begin position="88"/>
        <end position="202"/>
    </location>
</feature>
<evidence type="ECO:0000256" key="7">
    <source>
        <dbReference type="SAM" id="MobiDB-lite"/>
    </source>
</evidence>
<evidence type="ECO:0000256" key="8">
    <source>
        <dbReference type="SAM" id="Phobius"/>
    </source>
</evidence>
<keyword evidence="2" id="KW-0328">Glycosyltransferase</keyword>
<dbReference type="Pfam" id="PF02366">
    <property type="entry name" value="PMT"/>
    <property type="match status" value="1"/>
</dbReference>
<dbReference type="RefSeq" id="WP_378966255.1">
    <property type="nucleotide sequence ID" value="NZ_JBHTBJ010000005.1"/>
</dbReference>
<proteinExistence type="predicted"/>
<keyword evidence="4 8" id="KW-0812">Transmembrane</keyword>
<reference evidence="11" key="1">
    <citation type="journal article" date="2019" name="Int. J. Syst. Evol. Microbiol.">
        <title>The Global Catalogue of Microorganisms (GCM) 10K type strain sequencing project: providing services to taxonomists for standard genome sequencing and annotation.</title>
        <authorList>
            <consortium name="The Broad Institute Genomics Platform"/>
            <consortium name="The Broad Institute Genome Sequencing Center for Infectious Disease"/>
            <person name="Wu L."/>
            <person name="Ma J."/>
        </authorList>
    </citation>
    <scope>NUCLEOTIDE SEQUENCE [LARGE SCALE GENOMIC DNA]</scope>
    <source>
        <strain evidence="11">XZYJT-10</strain>
    </source>
</reference>
<feature type="transmembrane region" description="Helical" evidence="8">
    <location>
        <begin position="142"/>
        <end position="162"/>
    </location>
</feature>
<keyword evidence="11" id="KW-1185">Reference proteome</keyword>
<dbReference type="EMBL" id="JBHTBJ010000005">
    <property type="protein sequence ID" value="MFC7274400.1"/>
    <property type="molecule type" value="Genomic_DNA"/>
</dbReference>
<feature type="transmembrane region" description="Helical" evidence="8">
    <location>
        <begin position="168"/>
        <end position="200"/>
    </location>
</feature>
<dbReference type="InterPro" id="IPR003342">
    <property type="entry name" value="ArnT-like_N"/>
</dbReference>
<gene>
    <name evidence="10" type="ORF">ACFQS1_10455</name>
</gene>
<keyword evidence="3" id="KW-0808">Transferase</keyword>
<feature type="transmembrane region" description="Helical" evidence="8">
    <location>
        <begin position="91"/>
        <end position="113"/>
    </location>
</feature>
<organism evidence="10 11">
    <name type="scientific">Paractinoplanes rhizophilus</name>
    <dbReference type="NCBI Taxonomy" id="1416877"/>
    <lineage>
        <taxon>Bacteria</taxon>
        <taxon>Bacillati</taxon>
        <taxon>Actinomycetota</taxon>
        <taxon>Actinomycetes</taxon>
        <taxon>Micromonosporales</taxon>
        <taxon>Micromonosporaceae</taxon>
        <taxon>Paractinoplanes</taxon>
    </lineage>
</organism>